<name>A0ACC2SR57_9FUNG</name>
<comment type="caution">
    <text evidence="1">The sequence shown here is derived from an EMBL/GenBank/DDBJ whole genome shotgun (WGS) entry which is preliminary data.</text>
</comment>
<evidence type="ECO:0000313" key="1">
    <source>
        <dbReference type="EMBL" id="KAJ9064833.1"/>
    </source>
</evidence>
<protein>
    <submittedName>
        <fullName evidence="1">Uncharacterized protein</fullName>
    </submittedName>
</protein>
<reference evidence="1" key="1">
    <citation type="submission" date="2022-04" db="EMBL/GenBank/DDBJ databases">
        <title>Genome of the entomopathogenic fungus Entomophthora muscae.</title>
        <authorList>
            <person name="Elya C."/>
            <person name="Lovett B.R."/>
            <person name="Lee E."/>
            <person name="Macias A.M."/>
            <person name="Hajek A.E."/>
            <person name="De Bivort B.L."/>
            <person name="Kasson M.T."/>
            <person name="De Fine Licht H.H."/>
            <person name="Stajich J.E."/>
        </authorList>
    </citation>
    <scope>NUCLEOTIDE SEQUENCE</scope>
    <source>
        <strain evidence="1">Berkeley</strain>
    </source>
</reference>
<organism evidence="1 2">
    <name type="scientific">Entomophthora muscae</name>
    <dbReference type="NCBI Taxonomy" id="34485"/>
    <lineage>
        <taxon>Eukaryota</taxon>
        <taxon>Fungi</taxon>
        <taxon>Fungi incertae sedis</taxon>
        <taxon>Zoopagomycota</taxon>
        <taxon>Entomophthoromycotina</taxon>
        <taxon>Entomophthoromycetes</taxon>
        <taxon>Entomophthorales</taxon>
        <taxon>Entomophthoraceae</taxon>
        <taxon>Entomophthora</taxon>
    </lineage>
</organism>
<dbReference type="Proteomes" id="UP001165960">
    <property type="component" value="Unassembled WGS sequence"/>
</dbReference>
<dbReference type="EMBL" id="QTSX02004412">
    <property type="protein sequence ID" value="KAJ9064833.1"/>
    <property type="molecule type" value="Genomic_DNA"/>
</dbReference>
<evidence type="ECO:0000313" key="2">
    <source>
        <dbReference type="Proteomes" id="UP001165960"/>
    </source>
</evidence>
<accession>A0ACC2SR57</accession>
<keyword evidence="2" id="KW-1185">Reference proteome</keyword>
<gene>
    <name evidence="1" type="ORF">DSO57_1026233</name>
</gene>
<proteinExistence type="predicted"/>
<sequence length="96" mass="11028">MADKASNHGQIRPSGRRDSKLNHLLVSSDSIQKPINCSMVNPTQRRKVKNPTHKGRKFRTPRKPTVPNLPGLKEKWNMKISVKSNYEKLGLMRHCK</sequence>